<dbReference type="Proteomes" id="UP001390963">
    <property type="component" value="Unassembled WGS sequence"/>
</dbReference>
<evidence type="ECO:0000313" key="3">
    <source>
        <dbReference type="Proteomes" id="UP001388259"/>
    </source>
</evidence>
<dbReference type="SUPFAM" id="SSF54637">
    <property type="entry name" value="Thioesterase/thiol ester dehydrase-isomerase"/>
    <property type="match status" value="1"/>
</dbReference>
<reference evidence="1 4" key="1">
    <citation type="submission" date="2024-01" db="EMBL/GenBank/DDBJ databases">
        <title>Aequorivita flavus sp. nov., isolated from deep-sea sediment.</title>
        <authorList>
            <person name="Chen X."/>
        </authorList>
    </citation>
    <scope>NUCLEOTIDE SEQUENCE</scope>
    <source>
        <strain evidence="1">MCCC 1A16923</strain>
        <strain evidence="2 4">MCCC 1A16935</strain>
    </source>
</reference>
<accession>A0AB35YRM9</accession>
<dbReference type="GO" id="GO:0047617">
    <property type="term" value="F:fatty acyl-CoA hydrolase activity"/>
    <property type="evidence" value="ECO:0007669"/>
    <property type="project" value="TreeGrafter"/>
</dbReference>
<comment type="caution">
    <text evidence="1">The sequence shown here is derived from an EMBL/GenBank/DDBJ whole genome shotgun (WGS) entry which is preliminary data.</text>
</comment>
<dbReference type="AlphaFoldDB" id="A0AB35YRM9"/>
<dbReference type="EMBL" id="JBANCF010000002">
    <property type="protein sequence ID" value="MEM0572808.1"/>
    <property type="molecule type" value="Genomic_DNA"/>
</dbReference>
<dbReference type="Gene3D" id="3.10.129.10">
    <property type="entry name" value="Hotdog Thioesterase"/>
    <property type="match status" value="1"/>
</dbReference>
<dbReference type="InterPro" id="IPR029069">
    <property type="entry name" value="HotDog_dom_sf"/>
</dbReference>
<dbReference type="Pfam" id="PF13279">
    <property type="entry name" value="4HBT_2"/>
    <property type="match status" value="1"/>
</dbReference>
<gene>
    <name evidence="2" type="ORF">VZD24_04715</name>
    <name evidence="1" type="ORF">VZD85_03395</name>
</gene>
<dbReference type="InterPro" id="IPR050563">
    <property type="entry name" value="4-hydroxybenzoyl-CoA_TE"/>
</dbReference>
<dbReference type="EMBL" id="JAZBJM010000002">
    <property type="protein sequence ID" value="MEM0517386.1"/>
    <property type="molecule type" value="Genomic_DNA"/>
</dbReference>
<dbReference type="PANTHER" id="PTHR31793:SF24">
    <property type="entry name" value="LONG-CHAIN ACYL-COA THIOESTERASE FADM"/>
    <property type="match status" value="1"/>
</dbReference>
<evidence type="ECO:0000313" key="4">
    <source>
        <dbReference type="Proteomes" id="UP001390963"/>
    </source>
</evidence>
<dbReference type="Proteomes" id="UP001388259">
    <property type="component" value="Unassembled WGS sequence"/>
</dbReference>
<dbReference type="PANTHER" id="PTHR31793">
    <property type="entry name" value="4-HYDROXYBENZOYL-COA THIOESTERASE FAMILY MEMBER"/>
    <property type="match status" value="1"/>
</dbReference>
<dbReference type="RefSeq" id="WP_279449485.1">
    <property type="nucleotide sequence ID" value="NZ_JAZBJM010000002.1"/>
</dbReference>
<proteinExistence type="predicted"/>
<name>A0AB35YRM9_9FLAO</name>
<protein>
    <submittedName>
        <fullName evidence="1">Thioesterase family protein</fullName>
    </submittedName>
</protein>
<keyword evidence="4" id="KW-1185">Reference proteome</keyword>
<organism evidence="1 3">
    <name type="scientific">Aequorivita flava</name>
    <dbReference type="NCBI Taxonomy" id="3114371"/>
    <lineage>
        <taxon>Bacteria</taxon>
        <taxon>Pseudomonadati</taxon>
        <taxon>Bacteroidota</taxon>
        <taxon>Flavobacteriia</taxon>
        <taxon>Flavobacteriales</taxon>
        <taxon>Flavobacteriaceae</taxon>
        <taxon>Aequorivita</taxon>
    </lineage>
</organism>
<dbReference type="CDD" id="cd00586">
    <property type="entry name" value="4HBT"/>
    <property type="match status" value="1"/>
</dbReference>
<sequence length="162" mass="19232">MYTKQFEIRWSDIDANRHLRNSAYIDYMSHTRMSFLLECGMNQKGLASHNLGPVAFYEHMYYFREFFPGKPVFVSLQLKGLSDDGMYFEFLHNFYDENGKNCARCEMMGGWIDLMDRKLVGLPKVFFDQFSALEKTDDFRILTKENTRKYSERPRDIAPIVQ</sequence>
<evidence type="ECO:0000313" key="2">
    <source>
        <dbReference type="EMBL" id="MEM0572808.1"/>
    </source>
</evidence>
<evidence type="ECO:0000313" key="1">
    <source>
        <dbReference type="EMBL" id="MEM0517386.1"/>
    </source>
</evidence>